<dbReference type="Proteomes" id="UP000077701">
    <property type="component" value="Unassembled WGS sequence"/>
</dbReference>
<dbReference type="PANTHER" id="PTHR44757">
    <property type="entry name" value="DIGUANYLATE CYCLASE DGCP"/>
    <property type="match status" value="1"/>
</dbReference>
<feature type="transmembrane region" description="Helical" evidence="1">
    <location>
        <begin position="49"/>
        <end position="68"/>
    </location>
</feature>
<reference evidence="5" key="2">
    <citation type="submission" date="2016-04" db="EMBL/GenBank/DDBJ databases">
        <title>Planomonospora sphaerica JCM9374 whole genome shotgun sequence.</title>
        <authorList>
            <person name="Suzuki T."/>
            <person name="Dohra H."/>
            <person name="Kodani S."/>
        </authorList>
    </citation>
    <scope>NUCLEOTIDE SEQUENCE [LARGE SCALE GENOMIC DNA]</scope>
    <source>
        <strain evidence="5">JCM 9374</strain>
    </source>
</reference>
<dbReference type="InterPro" id="IPR052155">
    <property type="entry name" value="Biofilm_reg_signaling"/>
</dbReference>
<name>A0A171DII5_9ACTN</name>
<dbReference type="AlphaFoldDB" id="A0A171DII5"/>
<evidence type="ECO:0000259" key="3">
    <source>
        <dbReference type="PROSITE" id="PS50887"/>
    </source>
</evidence>
<evidence type="ECO:0000313" key="5">
    <source>
        <dbReference type="Proteomes" id="UP000077701"/>
    </source>
</evidence>
<protein>
    <submittedName>
        <fullName evidence="4">Protein gmr</fullName>
    </submittedName>
</protein>
<dbReference type="InterPro" id="IPR029787">
    <property type="entry name" value="Nucleotide_cyclase"/>
</dbReference>
<feature type="transmembrane region" description="Helical" evidence="1">
    <location>
        <begin position="230"/>
        <end position="252"/>
    </location>
</feature>
<keyword evidence="1" id="KW-1133">Transmembrane helix</keyword>
<feature type="domain" description="EAL" evidence="2">
    <location>
        <begin position="526"/>
        <end position="784"/>
    </location>
</feature>
<feature type="transmembrane region" description="Helical" evidence="1">
    <location>
        <begin position="305"/>
        <end position="325"/>
    </location>
</feature>
<dbReference type="Pfam" id="PF00563">
    <property type="entry name" value="EAL"/>
    <property type="match status" value="1"/>
</dbReference>
<dbReference type="CDD" id="cd01948">
    <property type="entry name" value="EAL"/>
    <property type="match status" value="1"/>
</dbReference>
<dbReference type="SUPFAM" id="SSF55073">
    <property type="entry name" value="Nucleotide cyclase"/>
    <property type="match status" value="1"/>
</dbReference>
<organism evidence="4 5">
    <name type="scientific">Planomonospora sphaerica</name>
    <dbReference type="NCBI Taxonomy" id="161355"/>
    <lineage>
        <taxon>Bacteria</taxon>
        <taxon>Bacillati</taxon>
        <taxon>Actinomycetota</taxon>
        <taxon>Actinomycetes</taxon>
        <taxon>Streptosporangiales</taxon>
        <taxon>Streptosporangiaceae</taxon>
        <taxon>Planomonospora</taxon>
    </lineage>
</organism>
<feature type="transmembrane region" description="Helical" evidence="1">
    <location>
        <begin position="177"/>
        <end position="197"/>
    </location>
</feature>
<dbReference type="CDD" id="cd01949">
    <property type="entry name" value="GGDEF"/>
    <property type="match status" value="1"/>
</dbReference>
<dbReference type="RefSeq" id="WP_068899441.1">
    <property type="nucleotide sequence ID" value="NZ_BDCX01000010.1"/>
</dbReference>
<comment type="caution">
    <text evidence="4">The sequence shown here is derived from an EMBL/GenBank/DDBJ whole genome shotgun (WGS) entry which is preliminary data.</text>
</comment>
<dbReference type="Gene3D" id="3.20.20.450">
    <property type="entry name" value="EAL domain"/>
    <property type="match status" value="1"/>
</dbReference>
<dbReference type="SMART" id="SM00267">
    <property type="entry name" value="GGDEF"/>
    <property type="match status" value="1"/>
</dbReference>
<dbReference type="InterPro" id="IPR000160">
    <property type="entry name" value="GGDEF_dom"/>
</dbReference>
<dbReference type="SMART" id="SM00052">
    <property type="entry name" value="EAL"/>
    <property type="match status" value="1"/>
</dbReference>
<keyword evidence="5" id="KW-1185">Reference proteome</keyword>
<dbReference type="Pfam" id="PF00990">
    <property type="entry name" value="GGDEF"/>
    <property type="match status" value="1"/>
</dbReference>
<dbReference type="STRING" id="161355.PS9374_04377"/>
<evidence type="ECO:0000256" key="1">
    <source>
        <dbReference type="SAM" id="Phobius"/>
    </source>
</evidence>
<dbReference type="EMBL" id="BDCX01000010">
    <property type="protein sequence ID" value="GAT68712.1"/>
    <property type="molecule type" value="Genomic_DNA"/>
</dbReference>
<reference evidence="4 5" key="1">
    <citation type="journal article" date="2016" name="Genome Announc.">
        <title>Draft Genome Sequence of Planomonospora sphaerica JCM9374, a Rare Actinomycete.</title>
        <authorList>
            <person name="Dohra H."/>
            <person name="Suzuki T."/>
            <person name="Inoue Y."/>
            <person name="Kodani S."/>
        </authorList>
    </citation>
    <scope>NUCLEOTIDE SEQUENCE [LARGE SCALE GENOMIC DNA]</scope>
    <source>
        <strain evidence="4 5">JCM 9374</strain>
    </source>
</reference>
<dbReference type="PROSITE" id="PS50883">
    <property type="entry name" value="EAL"/>
    <property type="match status" value="1"/>
</dbReference>
<accession>A0A171DII5</accession>
<feature type="transmembrane region" description="Helical" evidence="1">
    <location>
        <begin position="21"/>
        <end position="43"/>
    </location>
</feature>
<feature type="transmembrane region" description="Helical" evidence="1">
    <location>
        <begin position="273"/>
        <end position="293"/>
    </location>
</feature>
<dbReference type="OrthoDB" id="23692at2"/>
<dbReference type="PROSITE" id="PS50887">
    <property type="entry name" value="GGDEF"/>
    <property type="match status" value="1"/>
</dbReference>
<proteinExistence type="predicted"/>
<dbReference type="PANTHER" id="PTHR44757:SF2">
    <property type="entry name" value="BIOFILM ARCHITECTURE MAINTENANCE PROTEIN MBAA"/>
    <property type="match status" value="1"/>
</dbReference>
<dbReference type="InterPro" id="IPR035919">
    <property type="entry name" value="EAL_sf"/>
</dbReference>
<feature type="domain" description="GGDEF" evidence="3">
    <location>
        <begin position="386"/>
        <end position="517"/>
    </location>
</feature>
<keyword evidence="1" id="KW-0812">Transmembrane</keyword>
<dbReference type="InterPro" id="IPR001633">
    <property type="entry name" value="EAL_dom"/>
</dbReference>
<feature type="transmembrane region" description="Helical" evidence="1">
    <location>
        <begin position="111"/>
        <end position="130"/>
    </location>
</feature>
<feature type="transmembrane region" description="Helical" evidence="1">
    <location>
        <begin position="80"/>
        <end position="105"/>
    </location>
</feature>
<dbReference type="NCBIfam" id="TIGR00254">
    <property type="entry name" value="GGDEF"/>
    <property type="match status" value="1"/>
</dbReference>
<feature type="transmembrane region" description="Helical" evidence="1">
    <location>
        <begin position="204"/>
        <end position="224"/>
    </location>
</feature>
<evidence type="ECO:0000313" key="4">
    <source>
        <dbReference type="EMBL" id="GAT68712.1"/>
    </source>
</evidence>
<feature type="transmembrane region" description="Helical" evidence="1">
    <location>
        <begin position="142"/>
        <end position="165"/>
    </location>
</feature>
<dbReference type="SUPFAM" id="SSF141868">
    <property type="entry name" value="EAL domain-like"/>
    <property type="match status" value="1"/>
</dbReference>
<sequence length="789" mass="83796">MNRIAPAALVSACSRRVRDPHAWLVYLLAGGIVAAAAPFAFGVSPVVGALPWVVLPGVSAAVLILGAHRYGLAGLWPWRLLCAGVLIAWLVTAVGWSVGWIWLQIPFLLDFYQAGTLVAYPLSLIALAGLSLRAAGPRGVALLDAAIITVGVSMPLWGFFLHPVIDRIGPISVDLAFALSLPVIDVFIVGLAVRLALDNGRAPWLVLLSASFIALFFADSAYLLDQAAGRPYGVVSTVGWLGWSVLVGGAALHPSMADAAHLRAPVVSNRARVSVFLALALLSPLVSGLGQALTGPGATAQIHDSMVIIALTVLLTVLLVLRLAVVARLAEDRAGDLDAALHRQEALQRSLSHNALHDPLTGLANRTLLGEALQHAITAATAPGARPPALLLLDLDGFKDVNDTLGHPVGDALLTQVAARLQAIIDGDRLLARLGGDEFAVVLPAADSGDALALARRILAAVQAPYHLDGLHLYVTTSIGVLAGLAVATPSEALRDADLALYAAKHAGKNQVSLFTPELRRARLQRAELTAGLRRALADGEFNLNYQPVVDLVSGEIRKMEALLRWSPPGERPVPPDVFIPVAEETGLIVDIGRWVLDQAVADARRWHDRYGTAVTVNVSGRQLREEDFVDVVLDTLARHGLPARALVLEITESMLLATTPAETTRIIACLTRLREHGVRIALDDFGTGYSSLSYLSTLPVDILKIDKSFVPVSDHIDHLRMRAFTKAIVELSATLGLETVAEGVETREQAALLQQLGCPLAQGYLFSPPAAAHRIDGLLHTAPWGNAA</sequence>
<gene>
    <name evidence="4" type="ORF">PS9374_04377</name>
</gene>
<keyword evidence="1" id="KW-0472">Membrane</keyword>
<dbReference type="Gene3D" id="3.30.70.270">
    <property type="match status" value="1"/>
</dbReference>
<dbReference type="InterPro" id="IPR043128">
    <property type="entry name" value="Rev_trsase/Diguanyl_cyclase"/>
</dbReference>
<evidence type="ECO:0000259" key="2">
    <source>
        <dbReference type="PROSITE" id="PS50883"/>
    </source>
</evidence>